<dbReference type="AlphaFoldDB" id="A0A8B3CVY4"/>
<sequence>MFNNLHPLNDLRSFLKIAYDNLKTFSLNFSFLVGCFGVESGIVIQDLISPNIQKIRFYRKLVISEKGCRISNFCKREVSLISLKAGS</sequence>
<dbReference type="EMBL" id="QHCS01000001">
    <property type="protein sequence ID" value="RHX88789.1"/>
    <property type="molecule type" value="Genomic_DNA"/>
</dbReference>
<comment type="caution">
    <text evidence="1">The sequence shown here is derived from an EMBL/GenBank/DDBJ whole genome shotgun (WGS) entry which is preliminary data.</text>
</comment>
<dbReference type="Proteomes" id="UP000266669">
    <property type="component" value="Unassembled WGS sequence"/>
</dbReference>
<evidence type="ECO:0000313" key="1">
    <source>
        <dbReference type="EMBL" id="RHX88789.1"/>
    </source>
</evidence>
<gene>
    <name evidence="1" type="ORF">DLM78_07710</name>
</gene>
<evidence type="ECO:0000313" key="2">
    <source>
        <dbReference type="Proteomes" id="UP000266669"/>
    </source>
</evidence>
<proteinExistence type="predicted"/>
<organism evidence="1 2">
    <name type="scientific">Leptospira stimsonii</name>
    <dbReference type="NCBI Taxonomy" id="2202203"/>
    <lineage>
        <taxon>Bacteria</taxon>
        <taxon>Pseudomonadati</taxon>
        <taxon>Spirochaetota</taxon>
        <taxon>Spirochaetia</taxon>
        <taxon>Leptospirales</taxon>
        <taxon>Leptospiraceae</taxon>
        <taxon>Leptospira</taxon>
    </lineage>
</organism>
<name>A0A8B3CVY4_9LEPT</name>
<protein>
    <submittedName>
        <fullName evidence="1">Uncharacterized protein</fullName>
    </submittedName>
</protein>
<accession>A0A8B3CVY4</accession>
<reference evidence="2" key="1">
    <citation type="submission" date="2018-05" db="EMBL/GenBank/DDBJ databases">
        <title>Leptospira yasudae sp. nov. and Leptospira stimsonii sp. nov., two pathogenic species of the genus Leptospira isolated from environmental sources.</title>
        <authorList>
            <person name="Casanovas-Massana A."/>
            <person name="Hamond C."/>
            <person name="Santos L.A."/>
            <person name="Hacker K.P."/>
            <person name="Balassiano I."/>
            <person name="Medeiros M.A."/>
            <person name="Reis M.G."/>
            <person name="Ko A.I."/>
            <person name="Wunder E.A."/>
        </authorList>
    </citation>
    <scope>NUCLEOTIDE SEQUENCE [LARGE SCALE GENOMIC DNA]</scope>
    <source>
        <strain evidence="2">AMB6-RJ</strain>
    </source>
</reference>